<dbReference type="SUPFAM" id="SSF54637">
    <property type="entry name" value="Thioesterase/thiol ester dehydrase-isomerase"/>
    <property type="match status" value="1"/>
</dbReference>
<dbReference type="RefSeq" id="WP_235726015.1">
    <property type="nucleotide sequence ID" value="NZ_JAPKFM010000027.1"/>
</dbReference>
<name>A0A9X3I6U5_9ACTN</name>
<dbReference type="EMBL" id="JAPKFM010000027">
    <property type="protein sequence ID" value="MCX2966420.1"/>
    <property type="molecule type" value="Genomic_DNA"/>
</dbReference>
<dbReference type="Gene3D" id="3.10.129.10">
    <property type="entry name" value="Hotdog Thioesterase"/>
    <property type="match status" value="1"/>
</dbReference>
<dbReference type="InterPro" id="IPR029069">
    <property type="entry name" value="HotDog_dom_sf"/>
</dbReference>
<accession>A0A9X3I6U5</accession>
<keyword evidence="2" id="KW-1185">Reference proteome</keyword>
<protein>
    <recommendedName>
        <fullName evidence="3">N-terminal of MaoC-like dehydratase domain-containing protein</fullName>
    </recommendedName>
</protein>
<dbReference type="AlphaFoldDB" id="A0A9X3I6U5"/>
<sequence>MATKLVEGMVFRTPVAVAVDDALIASFAEVVDVSEAETPVSVVFRVSVELAHQAMDAGVVPRDGIVHTSEALHVRRPPRRGDLLTGLLTVTSVRHRAGTTQLTVRSDIHAADETLPIADSTSTLVFRSEEADG</sequence>
<proteinExistence type="predicted"/>
<reference evidence="1" key="1">
    <citation type="submission" date="2022-10" db="EMBL/GenBank/DDBJ databases">
        <title>WGS of marine actinomycetes from Thailand.</title>
        <authorList>
            <person name="Thawai C."/>
        </authorList>
    </citation>
    <scope>NUCLEOTIDE SEQUENCE</scope>
    <source>
        <strain evidence="1">SW21</strain>
    </source>
</reference>
<evidence type="ECO:0008006" key="3">
    <source>
        <dbReference type="Google" id="ProtNLM"/>
    </source>
</evidence>
<evidence type="ECO:0000313" key="1">
    <source>
        <dbReference type="EMBL" id="MCX2966420.1"/>
    </source>
</evidence>
<organism evidence="1 2">
    <name type="scientific">Gordonia aquimaris</name>
    <dbReference type="NCBI Taxonomy" id="2984863"/>
    <lineage>
        <taxon>Bacteria</taxon>
        <taxon>Bacillati</taxon>
        <taxon>Actinomycetota</taxon>
        <taxon>Actinomycetes</taxon>
        <taxon>Mycobacteriales</taxon>
        <taxon>Gordoniaceae</taxon>
        <taxon>Gordonia</taxon>
    </lineage>
</organism>
<evidence type="ECO:0000313" key="2">
    <source>
        <dbReference type="Proteomes" id="UP001143347"/>
    </source>
</evidence>
<comment type="caution">
    <text evidence="1">The sequence shown here is derived from an EMBL/GenBank/DDBJ whole genome shotgun (WGS) entry which is preliminary data.</text>
</comment>
<gene>
    <name evidence="1" type="ORF">OSB52_20260</name>
</gene>
<dbReference type="Proteomes" id="UP001143347">
    <property type="component" value="Unassembled WGS sequence"/>
</dbReference>